<protein>
    <recommendedName>
        <fullName evidence="5 16">Dihydrofolate synthase/folylpolyglutamate synthase</fullName>
    </recommendedName>
</protein>
<dbReference type="GO" id="GO:0008841">
    <property type="term" value="F:dihydrofolate synthase activity"/>
    <property type="evidence" value="ECO:0007669"/>
    <property type="project" value="UniProtKB-EC"/>
</dbReference>
<comment type="catalytic activity">
    <reaction evidence="12">
        <text>(6S)-5,6,7,8-tetrahydrofolyl-(gamma-L-Glu)(n) + L-glutamate + ATP = (6S)-5,6,7,8-tetrahydrofolyl-(gamma-L-Glu)(n+1) + ADP + phosphate + H(+)</text>
        <dbReference type="Rhea" id="RHEA:10580"/>
        <dbReference type="Rhea" id="RHEA-COMP:14738"/>
        <dbReference type="Rhea" id="RHEA-COMP:14740"/>
        <dbReference type="ChEBI" id="CHEBI:15378"/>
        <dbReference type="ChEBI" id="CHEBI:29985"/>
        <dbReference type="ChEBI" id="CHEBI:30616"/>
        <dbReference type="ChEBI" id="CHEBI:43474"/>
        <dbReference type="ChEBI" id="CHEBI:141005"/>
        <dbReference type="ChEBI" id="CHEBI:456216"/>
        <dbReference type="EC" id="6.3.2.17"/>
    </reaction>
</comment>
<keyword evidence="10" id="KW-0460">Magnesium</keyword>
<dbReference type="InterPro" id="IPR013221">
    <property type="entry name" value="Mur_ligase_cen"/>
</dbReference>
<evidence type="ECO:0000256" key="4">
    <source>
        <dbReference type="ARBA" id="ARBA00008276"/>
    </source>
</evidence>
<evidence type="ECO:0000256" key="6">
    <source>
        <dbReference type="ARBA" id="ARBA00022598"/>
    </source>
</evidence>
<keyword evidence="6 16" id="KW-0436">Ligase</keyword>
<evidence type="ECO:0000256" key="11">
    <source>
        <dbReference type="ARBA" id="ARBA00022909"/>
    </source>
</evidence>
<evidence type="ECO:0000256" key="7">
    <source>
        <dbReference type="ARBA" id="ARBA00022723"/>
    </source>
</evidence>
<gene>
    <name evidence="19" type="primary">folc</name>
    <name evidence="19" type="ORF">BUMPUSDA_CDS00426</name>
</gene>
<evidence type="ECO:0000256" key="8">
    <source>
        <dbReference type="ARBA" id="ARBA00022741"/>
    </source>
</evidence>
<evidence type="ECO:0000256" key="13">
    <source>
        <dbReference type="ARBA" id="ARBA00047808"/>
    </source>
</evidence>
<feature type="domain" description="Mur ligase C-terminal" evidence="17">
    <location>
        <begin position="285"/>
        <end position="403"/>
    </location>
</feature>
<keyword evidence="9 16" id="KW-0067">ATP-binding</keyword>
<keyword evidence="7" id="KW-0479">Metal-binding</keyword>
<dbReference type="Gene3D" id="3.90.190.20">
    <property type="entry name" value="Mur ligase, C-terminal domain"/>
    <property type="match status" value="1"/>
</dbReference>
<evidence type="ECO:0000313" key="20">
    <source>
        <dbReference type="Proteomes" id="UP000019087"/>
    </source>
</evidence>
<evidence type="ECO:0000256" key="14">
    <source>
        <dbReference type="ARBA" id="ARBA00049035"/>
    </source>
</evidence>
<evidence type="ECO:0000256" key="16">
    <source>
        <dbReference type="PIRNR" id="PIRNR001563"/>
    </source>
</evidence>
<dbReference type="Pfam" id="PF08245">
    <property type="entry name" value="Mur_ligase_M"/>
    <property type="match status" value="1"/>
</dbReference>
<dbReference type="PANTHER" id="PTHR11136">
    <property type="entry name" value="FOLYLPOLYGLUTAMATE SYNTHASE-RELATED"/>
    <property type="match status" value="1"/>
</dbReference>
<dbReference type="GO" id="GO:0046656">
    <property type="term" value="P:folic acid biosynthetic process"/>
    <property type="evidence" value="ECO:0007669"/>
    <property type="project" value="UniProtKB-KW"/>
</dbReference>
<dbReference type="InterPro" id="IPR036565">
    <property type="entry name" value="Mur-like_cat_sf"/>
</dbReference>
<evidence type="ECO:0000259" key="18">
    <source>
        <dbReference type="Pfam" id="PF08245"/>
    </source>
</evidence>
<evidence type="ECO:0000256" key="15">
    <source>
        <dbReference type="ARBA" id="ARBA00049161"/>
    </source>
</evidence>
<dbReference type="SUPFAM" id="SSF53623">
    <property type="entry name" value="MurD-like peptide ligases, catalytic domain"/>
    <property type="match status" value="1"/>
</dbReference>
<evidence type="ECO:0000256" key="9">
    <source>
        <dbReference type="ARBA" id="ARBA00022840"/>
    </source>
</evidence>
<comment type="pathway">
    <text evidence="2">Cofactor biosynthesis; tetrahydrofolate biosynthesis; 7,8-dihydrofolate from 2-amino-4-hydroxy-6-hydroxymethyl-7,8-dihydropteridine diphosphate and 4-aminobenzoate: step 2/2.</text>
</comment>
<dbReference type="GO" id="GO:0005737">
    <property type="term" value="C:cytoplasm"/>
    <property type="evidence" value="ECO:0007669"/>
    <property type="project" value="TreeGrafter"/>
</dbReference>
<comment type="pathway">
    <text evidence="3">Cofactor biosynthesis; tetrahydrofolylpolyglutamate biosynthesis.</text>
</comment>
<dbReference type="GO" id="GO:0004326">
    <property type="term" value="F:tetrahydrofolylpolyglutamate synthase activity"/>
    <property type="evidence" value="ECO:0007669"/>
    <property type="project" value="UniProtKB-EC"/>
</dbReference>
<comment type="catalytic activity">
    <reaction evidence="14">
        <text>(6R)-5,10-methylenetetrahydrofolyl-(gamma-L-Glu)(n) + L-glutamate + ATP = (6R)-5,10-methylenetetrahydrofolyl-(gamma-L-Glu)(n+1) + ADP + phosphate + H(+)</text>
        <dbReference type="Rhea" id="RHEA:51912"/>
        <dbReference type="Rhea" id="RHEA-COMP:13257"/>
        <dbReference type="Rhea" id="RHEA-COMP:13258"/>
        <dbReference type="ChEBI" id="CHEBI:15378"/>
        <dbReference type="ChEBI" id="CHEBI:29985"/>
        <dbReference type="ChEBI" id="CHEBI:30616"/>
        <dbReference type="ChEBI" id="CHEBI:43474"/>
        <dbReference type="ChEBI" id="CHEBI:136572"/>
        <dbReference type="ChEBI" id="CHEBI:456216"/>
        <dbReference type="EC" id="6.3.2.17"/>
    </reaction>
</comment>
<dbReference type="KEGG" id="bapu:BUMPUSDA_CDS00426"/>
<dbReference type="GO" id="GO:0046654">
    <property type="term" value="P:tetrahydrofolate biosynthetic process"/>
    <property type="evidence" value="ECO:0007669"/>
    <property type="project" value="UniProtKB-UniPathway"/>
</dbReference>
<dbReference type="GO" id="GO:0005524">
    <property type="term" value="F:ATP binding"/>
    <property type="evidence" value="ECO:0007669"/>
    <property type="project" value="UniProtKB-KW"/>
</dbReference>
<feature type="domain" description="Mur ligase central" evidence="18">
    <location>
        <begin position="51"/>
        <end position="227"/>
    </location>
</feature>
<dbReference type="PROSITE" id="PS01012">
    <property type="entry name" value="FOLYLPOLYGLU_SYNT_2"/>
    <property type="match status" value="1"/>
</dbReference>
<comment type="similarity">
    <text evidence="4 16">Belongs to the folylpolyglutamate synthase family.</text>
</comment>
<dbReference type="InterPro" id="IPR004101">
    <property type="entry name" value="Mur_ligase_C"/>
</dbReference>
<dbReference type="SUPFAM" id="SSF53244">
    <property type="entry name" value="MurD-like peptide ligases, peptide-binding domain"/>
    <property type="match status" value="1"/>
</dbReference>
<sequence length="429" mass="48921">MNNILNKNNSLSIWLKYLEKLDKKIILDLNELKSIAKKLDLLTFRAFIFTVAGTNGKGTTCAMLEKLLLNSGYQVGLYTSPHLISYLERVRINGSVLTSEEHINSFQEIEIARNSTLLSYFEFITLSALLLFKRYSLDVIILEVGLGGRLDATNIIDSNLSIITNIEIDHSVLLGHTRSSIAREKSGIFRKNKISVIGEINIPSTIDQEAQVKKTILKKNNRDWFLEKYDHYWNFIHEDIKLYGLPNTQIPISNTALALAALYYSDFKISEKVIRTTIPFVRLPGRFQIISVCPHIIIDVAHNLHSALYLFNKIDSMNIKGKIYAIVGMLEDKDINGIVNPFKRKIHYWYAAPLKTSRTATIKQLKKSLPSHNTKILSSIHETYKKVLLLVKKQDAILVFGSFFTVSEFIKAKKLEDNINIFKNAISEK</sequence>
<dbReference type="InterPro" id="IPR001645">
    <property type="entry name" value="Folylpolyglutamate_synth"/>
</dbReference>
<dbReference type="UniPathway" id="UPA00077">
    <property type="reaction ID" value="UER00157"/>
</dbReference>
<evidence type="ECO:0000313" key="19">
    <source>
        <dbReference type="EMBL" id="AHG60204.1"/>
    </source>
</evidence>
<comment type="function">
    <text evidence="1 16">Functions in two distinct reactions of the de novo folate biosynthetic pathway. Catalyzes the addition of a glutamate residue to dihydropteroate (7,8-dihydropteroate or H2Pte) to form dihydrofolate (7,8-dihydrofolate monoglutamate or H2Pte-Glu). Also catalyzes successive additions of L-glutamate to tetrahydrofolate or 10-formyltetrahydrofolate or 5,10-methylenetetrahydrofolate, leading to folylpolyglutamate derivatives.</text>
</comment>
<dbReference type="PATRIC" id="fig|1009856.3.peg.159"/>
<dbReference type="NCBIfam" id="TIGR01499">
    <property type="entry name" value="folC"/>
    <property type="match status" value="1"/>
</dbReference>
<evidence type="ECO:0000256" key="2">
    <source>
        <dbReference type="ARBA" id="ARBA00004799"/>
    </source>
</evidence>
<dbReference type="AlphaFoldDB" id="W0P0G0"/>
<evidence type="ECO:0000256" key="10">
    <source>
        <dbReference type="ARBA" id="ARBA00022842"/>
    </source>
</evidence>
<dbReference type="Gene3D" id="3.40.1190.10">
    <property type="entry name" value="Mur-like, catalytic domain"/>
    <property type="match status" value="1"/>
</dbReference>
<dbReference type="RefSeq" id="WP_025368813.1">
    <property type="nucleotide sequence ID" value="NZ_CP002697.1"/>
</dbReference>
<evidence type="ECO:0000256" key="5">
    <source>
        <dbReference type="ARBA" id="ARBA00019357"/>
    </source>
</evidence>
<dbReference type="EMBL" id="CP002697">
    <property type="protein sequence ID" value="AHG60204.1"/>
    <property type="molecule type" value="Genomic_DNA"/>
</dbReference>
<name>W0P0G0_BUCMP</name>
<dbReference type="PIRSF" id="PIRSF001563">
    <property type="entry name" value="Folylpolyglu_synth"/>
    <property type="match status" value="1"/>
</dbReference>
<evidence type="ECO:0000256" key="1">
    <source>
        <dbReference type="ARBA" id="ARBA00002714"/>
    </source>
</evidence>
<dbReference type="PANTHER" id="PTHR11136:SF0">
    <property type="entry name" value="DIHYDROFOLATE SYNTHETASE-RELATED"/>
    <property type="match status" value="1"/>
</dbReference>
<accession>W0P0G0</accession>
<evidence type="ECO:0000256" key="12">
    <source>
        <dbReference type="ARBA" id="ARBA00047493"/>
    </source>
</evidence>
<comment type="catalytic activity">
    <reaction evidence="13">
        <text>10-formyltetrahydrofolyl-(gamma-L-Glu)(n) + L-glutamate + ATP = 10-formyltetrahydrofolyl-(gamma-L-Glu)(n+1) + ADP + phosphate + H(+)</text>
        <dbReference type="Rhea" id="RHEA:51904"/>
        <dbReference type="Rhea" id="RHEA-COMP:13088"/>
        <dbReference type="Rhea" id="RHEA-COMP:14300"/>
        <dbReference type="ChEBI" id="CHEBI:15378"/>
        <dbReference type="ChEBI" id="CHEBI:29985"/>
        <dbReference type="ChEBI" id="CHEBI:30616"/>
        <dbReference type="ChEBI" id="CHEBI:43474"/>
        <dbReference type="ChEBI" id="CHEBI:134413"/>
        <dbReference type="ChEBI" id="CHEBI:456216"/>
        <dbReference type="EC" id="6.3.2.17"/>
    </reaction>
</comment>
<dbReference type="InterPro" id="IPR036615">
    <property type="entry name" value="Mur_ligase_C_dom_sf"/>
</dbReference>
<keyword evidence="11" id="KW-0289">Folate biosynthesis</keyword>
<dbReference type="HOGENOM" id="CLU_015869_1_0_6"/>
<comment type="catalytic activity">
    <reaction evidence="15">
        <text>7,8-dihydropteroate + L-glutamate + ATP = 7,8-dihydrofolate + ADP + phosphate + H(+)</text>
        <dbReference type="Rhea" id="RHEA:23584"/>
        <dbReference type="ChEBI" id="CHEBI:15378"/>
        <dbReference type="ChEBI" id="CHEBI:17839"/>
        <dbReference type="ChEBI" id="CHEBI:29985"/>
        <dbReference type="ChEBI" id="CHEBI:30616"/>
        <dbReference type="ChEBI" id="CHEBI:43474"/>
        <dbReference type="ChEBI" id="CHEBI:57451"/>
        <dbReference type="ChEBI" id="CHEBI:456216"/>
        <dbReference type="EC" id="6.3.2.12"/>
    </reaction>
</comment>
<dbReference type="Proteomes" id="UP000019087">
    <property type="component" value="Chromosome"/>
</dbReference>
<dbReference type="Pfam" id="PF02875">
    <property type="entry name" value="Mur_ligase_C"/>
    <property type="match status" value="1"/>
</dbReference>
<organism evidence="19 20">
    <name type="scientific">Buchnera aphidicola str. USDA</name>
    <name type="common">Myzus persicae</name>
    <dbReference type="NCBI Taxonomy" id="1009856"/>
    <lineage>
        <taxon>Bacteria</taxon>
        <taxon>Pseudomonadati</taxon>
        <taxon>Pseudomonadota</taxon>
        <taxon>Gammaproteobacteria</taxon>
        <taxon>Enterobacterales</taxon>
        <taxon>Erwiniaceae</taxon>
        <taxon>Buchnera</taxon>
    </lineage>
</organism>
<evidence type="ECO:0000259" key="17">
    <source>
        <dbReference type="Pfam" id="PF02875"/>
    </source>
</evidence>
<keyword evidence="8 16" id="KW-0547">Nucleotide-binding</keyword>
<proteinExistence type="inferred from homology"/>
<evidence type="ECO:0000256" key="3">
    <source>
        <dbReference type="ARBA" id="ARBA00005150"/>
    </source>
</evidence>
<dbReference type="InterPro" id="IPR018109">
    <property type="entry name" value="Folylpolyglutamate_synth_CS"/>
</dbReference>
<dbReference type="GO" id="GO:0046872">
    <property type="term" value="F:metal ion binding"/>
    <property type="evidence" value="ECO:0007669"/>
    <property type="project" value="UniProtKB-KW"/>
</dbReference>
<dbReference type="PROSITE" id="PS01011">
    <property type="entry name" value="FOLYLPOLYGLU_SYNT_1"/>
    <property type="match status" value="1"/>
</dbReference>
<dbReference type="NCBIfam" id="NF008101">
    <property type="entry name" value="PRK10846.1"/>
    <property type="match status" value="1"/>
</dbReference>
<reference evidence="19 20" key="1">
    <citation type="journal article" date="2013" name="BMC Genomics">
        <title>Comparative analysis of genome sequences from four strains of the Buchnera aphidicola Mp endosymbion of the green peach aphid, Myzus persicae.</title>
        <authorList>
            <person name="Jiang Z."/>
            <person name="Jones D.H."/>
            <person name="Khuri S."/>
            <person name="Tsinoremas N.F."/>
            <person name="Wyss T."/>
            <person name="Jander G."/>
            <person name="Wilson A.C."/>
        </authorList>
    </citation>
    <scope>NUCLEOTIDE SEQUENCE [LARGE SCALE GENOMIC DNA]</scope>
    <source>
        <strain evidence="20">str. USDA (Myzus persicae)</strain>
    </source>
</reference>